<gene>
    <name evidence="1" type="ORF">A6M23_13455</name>
    <name evidence="2" type="ORF">A6P07_10035</name>
</gene>
<reference evidence="2 3" key="1">
    <citation type="journal article" date="2016" name="Int. J. Mol. Sci.">
        <title>Comparative genomics of the extreme acidophile Acidithiobacillus thiooxidans reveals intraspecific divergence and niche adaptation.</title>
        <authorList>
            <person name="Zhang X."/>
            <person name="Feng X."/>
            <person name="Tao J."/>
            <person name="Ma L."/>
            <person name="Xiao Y."/>
            <person name="Liang Y."/>
            <person name="Liu X."/>
            <person name="Yin H."/>
        </authorList>
    </citation>
    <scope>NUCLEOTIDE SEQUENCE [LARGE SCALE GENOMIC DNA]</scope>
    <source>
        <strain evidence="2 3">A02</strain>
        <strain evidence="1">DXS-W</strain>
    </source>
</reference>
<dbReference type="EMBL" id="LWRY01000155">
    <property type="protein sequence ID" value="OCX70737.1"/>
    <property type="molecule type" value="Genomic_DNA"/>
</dbReference>
<dbReference type="RefSeq" id="WP_024894874.1">
    <property type="nucleotide sequence ID" value="NZ_JABBDW010000068.1"/>
</dbReference>
<sequence>MEQSDTAKKFNEVRFQIGNIRATLSNHEHANTLREETVSAMKELLEFSEESGLTDNAWFHASVTEGADNAAVIRGIVRAMRAESRGELRPFVEDFGTASEASAL</sequence>
<evidence type="ECO:0000313" key="2">
    <source>
        <dbReference type="EMBL" id="OCX72412.1"/>
    </source>
</evidence>
<evidence type="ECO:0000313" key="3">
    <source>
        <dbReference type="Proteomes" id="UP000094893"/>
    </source>
</evidence>
<keyword evidence="4" id="KW-1185">Reference proteome</keyword>
<dbReference type="Proteomes" id="UP000094893">
    <property type="component" value="Unassembled WGS sequence"/>
</dbReference>
<dbReference type="AlphaFoldDB" id="A0A1C2ISJ0"/>
<proteinExistence type="predicted"/>
<protein>
    <submittedName>
        <fullName evidence="2">Uncharacterized protein</fullName>
    </submittedName>
</protein>
<name>A0A1C2ISJ0_ACITH</name>
<evidence type="ECO:0000313" key="4">
    <source>
        <dbReference type="Proteomes" id="UP000095008"/>
    </source>
</evidence>
<evidence type="ECO:0000313" key="1">
    <source>
        <dbReference type="EMBL" id="OCX70737.1"/>
    </source>
</evidence>
<dbReference type="EMBL" id="LWSA01000143">
    <property type="protein sequence ID" value="OCX72412.1"/>
    <property type="molecule type" value="Genomic_DNA"/>
</dbReference>
<organism evidence="2 3">
    <name type="scientific">Acidithiobacillus thiooxidans</name>
    <name type="common">Thiobacillus thiooxidans</name>
    <dbReference type="NCBI Taxonomy" id="930"/>
    <lineage>
        <taxon>Bacteria</taxon>
        <taxon>Pseudomonadati</taxon>
        <taxon>Pseudomonadota</taxon>
        <taxon>Acidithiobacillia</taxon>
        <taxon>Acidithiobacillales</taxon>
        <taxon>Acidithiobacillaceae</taxon>
        <taxon>Acidithiobacillus</taxon>
    </lineage>
</organism>
<comment type="caution">
    <text evidence="2">The sequence shown here is derived from an EMBL/GenBank/DDBJ whole genome shotgun (WGS) entry which is preliminary data.</text>
</comment>
<accession>A0A1C2ISJ0</accession>
<dbReference type="Proteomes" id="UP000095008">
    <property type="component" value="Unassembled WGS sequence"/>
</dbReference>